<evidence type="ECO:0000313" key="2">
    <source>
        <dbReference type="EMBL" id="GIU50198.1"/>
    </source>
</evidence>
<organism evidence="2 3">
    <name type="scientific">Shewanella sairae</name>
    <dbReference type="NCBI Taxonomy" id="190310"/>
    <lineage>
        <taxon>Bacteria</taxon>
        <taxon>Pseudomonadati</taxon>
        <taxon>Pseudomonadota</taxon>
        <taxon>Gammaproteobacteria</taxon>
        <taxon>Alteromonadales</taxon>
        <taxon>Shewanellaceae</taxon>
        <taxon>Shewanella</taxon>
    </lineage>
</organism>
<dbReference type="Gene3D" id="3.40.50.300">
    <property type="entry name" value="P-loop containing nucleotide triphosphate hydrolases"/>
    <property type="match status" value="1"/>
</dbReference>
<evidence type="ECO:0000313" key="3">
    <source>
        <dbReference type="Proteomes" id="UP000887104"/>
    </source>
</evidence>
<sequence length="756" mass="89028">MNDYDFSILNDKEFEIFATDFLSIKEGTIIDRFKPGRDQGIDGKFFTDQNEEVIIQVKHWLSSGIDKLIYQCRKKEADKVHKLSPSRYIFVCSLPLSNSNKEELVKIFSPYLSHCDIYGKENLNDHLRLPEYTHIEKNHYKLWLSSSNVLTLLINSGIYSKSERTFEEIKKNRKYYVKTESHDIAKSILDNSKCLIITGEPGAGKTTLAENLCYLFVQEGYEFVEIEDSIDNAWDVFTKDKKQLFYFDDFLGRNYLDGLYNREDSKIVKFMKAIKSCEDKLFILTSRSTILNQGKQISELFKIDNIQKNEFELNINNLKKIEKASILYNHLYFSNLQQEFIDKFYENKGYRSIILHKNFNPRLVSFITDNQRYEYLNQDEYWDKVKSQINNPKDIWEFVFDNQTNEIQKLIINFVVINSKKISEKKLLNTYEIYCELTNTQANFREFRNSLKILTGSLLNRYIDLKSITTYDLFNPSIADYILPIVSIEHDNLAFIIVALNNEESYKALLSFKENNLINNKNLTKIINRVILEIEKINEWSKYFDLYTKSLLYIKRECKNQTIKKPQIENFTRELNSNGFHYKSLYRTLQLFDALIDSQDLENLSINWDGIITSSLEQHPDHYELILISYLILEAENHSDTDFTEAFTSVTLEYWQDQVHDEVNDILSSSIEYDDLDSISNKADEIVNNNLGEYQIDVTSIEAEILEHIDLDSIREGIMSSYHDQFQDEYGSHNYYRGENLSHDSGFDDIDSLFER</sequence>
<name>A0ABQ4PP43_9GAMM</name>
<dbReference type="RefSeq" id="WP_220782519.1">
    <property type="nucleotide sequence ID" value="NZ_BPEY01000081.1"/>
</dbReference>
<protein>
    <recommendedName>
        <fullName evidence="1">Novel STAND NTPase 3 domain-containing protein</fullName>
    </recommendedName>
</protein>
<reference evidence="2" key="1">
    <citation type="submission" date="2021-05" db="EMBL/GenBank/DDBJ databases">
        <title>Molecular characterization for Shewanella algae harboring chromosomal blaOXA-55-like strains isolated from clinical and environment sample.</title>
        <authorList>
            <person name="Ohama Y."/>
            <person name="Aoki K."/>
            <person name="Harada S."/>
            <person name="Moriya K."/>
            <person name="Ishii Y."/>
            <person name="Tateda K."/>
        </authorList>
    </citation>
    <scope>NUCLEOTIDE SEQUENCE</scope>
    <source>
        <strain evidence="2">JCM 11563</strain>
    </source>
</reference>
<dbReference type="SUPFAM" id="SSF52540">
    <property type="entry name" value="P-loop containing nucleoside triphosphate hydrolases"/>
    <property type="match status" value="2"/>
</dbReference>
<dbReference type="InterPro" id="IPR027417">
    <property type="entry name" value="P-loop_NTPase"/>
</dbReference>
<accession>A0ABQ4PP43</accession>
<dbReference type="EMBL" id="BPEY01000081">
    <property type="protein sequence ID" value="GIU50198.1"/>
    <property type="molecule type" value="Genomic_DNA"/>
</dbReference>
<proteinExistence type="predicted"/>
<evidence type="ECO:0000259" key="1">
    <source>
        <dbReference type="Pfam" id="PF20720"/>
    </source>
</evidence>
<dbReference type="Proteomes" id="UP000887104">
    <property type="component" value="Unassembled WGS sequence"/>
</dbReference>
<dbReference type="InterPro" id="IPR049050">
    <property type="entry name" value="nSTAND3"/>
</dbReference>
<feature type="domain" description="Novel STAND NTPase 3" evidence="1">
    <location>
        <begin position="176"/>
        <end position="333"/>
    </location>
</feature>
<keyword evidence="3" id="KW-1185">Reference proteome</keyword>
<comment type="caution">
    <text evidence="2">The sequence shown here is derived from an EMBL/GenBank/DDBJ whole genome shotgun (WGS) entry which is preliminary data.</text>
</comment>
<gene>
    <name evidence="2" type="ORF">TUM4438_35450</name>
</gene>
<dbReference type="Pfam" id="PF20720">
    <property type="entry name" value="nSTAND3"/>
    <property type="match status" value="1"/>
</dbReference>